<dbReference type="AlphaFoldDB" id="B8D0I5"/>
<sequence>MSENQLLTVLATILQKKGNEMNNNELFGILSLMLLHEVIDIYKVHQQSSLPAIPDKEITGNNSSISNITSLLSKANTGTGNSSGIQELLPLLISTLGSSKSGSNNSGSDIDVGTLLTLINSLNTGKKENEPESDNEIETEKTGENNVNREFPKKKRA</sequence>
<dbReference type="RefSeq" id="WP_015923890.1">
    <property type="nucleotide sequence ID" value="NC_011899.1"/>
</dbReference>
<evidence type="ECO:0000313" key="2">
    <source>
        <dbReference type="EMBL" id="ACL70921.1"/>
    </source>
</evidence>
<proteinExistence type="predicted"/>
<evidence type="ECO:0000256" key="1">
    <source>
        <dbReference type="SAM" id="MobiDB-lite"/>
    </source>
</evidence>
<keyword evidence="3" id="KW-1185">Reference proteome</keyword>
<evidence type="ECO:0000313" key="3">
    <source>
        <dbReference type="Proteomes" id="UP000000719"/>
    </source>
</evidence>
<gene>
    <name evidence="2" type="ordered locus">Hore_21750</name>
</gene>
<dbReference type="HOGENOM" id="CLU_1675475_0_0_9"/>
<protein>
    <submittedName>
        <fullName evidence="2">Uncharacterized protein</fullName>
    </submittedName>
</protein>
<reference evidence="2 3" key="1">
    <citation type="journal article" date="2009" name="PLoS ONE">
        <title>Genome analysis of the anaerobic thermohalophilic bacterium Halothermothrix orenii.</title>
        <authorList>
            <person name="Mavromatis K."/>
            <person name="Ivanova N."/>
            <person name="Anderson I."/>
            <person name="Lykidis A."/>
            <person name="Hooper S.D."/>
            <person name="Sun H."/>
            <person name="Kunin V."/>
            <person name="Lapidus A."/>
            <person name="Hugenholtz P."/>
            <person name="Patel B."/>
            <person name="Kyrpides N.C."/>
        </authorList>
    </citation>
    <scope>NUCLEOTIDE SEQUENCE [LARGE SCALE GENOMIC DNA]</scope>
    <source>
        <strain evidence="3">H 168 / OCM 544 / DSM 9562</strain>
    </source>
</reference>
<accession>B8D0I5</accession>
<organism evidence="2 3">
    <name type="scientific">Halothermothrix orenii (strain H 168 / OCM 544 / DSM 9562)</name>
    <dbReference type="NCBI Taxonomy" id="373903"/>
    <lineage>
        <taxon>Bacteria</taxon>
        <taxon>Bacillati</taxon>
        <taxon>Bacillota</taxon>
        <taxon>Clostridia</taxon>
        <taxon>Halanaerobiales</taxon>
        <taxon>Halothermotrichaceae</taxon>
        <taxon>Halothermothrix</taxon>
    </lineage>
</organism>
<dbReference type="Proteomes" id="UP000000719">
    <property type="component" value="Chromosome"/>
</dbReference>
<dbReference type="EMBL" id="CP001098">
    <property type="protein sequence ID" value="ACL70921.1"/>
    <property type="molecule type" value="Genomic_DNA"/>
</dbReference>
<feature type="region of interest" description="Disordered" evidence="1">
    <location>
        <begin position="122"/>
        <end position="157"/>
    </location>
</feature>
<name>B8D0I5_HALOH</name>
<dbReference type="KEGG" id="hor:Hore_21750"/>